<dbReference type="EMBL" id="JACLAU010000003">
    <property type="protein sequence ID" value="MBC2650915.1"/>
    <property type="molecule type" value="Genomic_DNA"/>
</dbReference>
<name>A0A7X1KB96_9SPHN</name>
<keyword evidence="2" id="KW-1185">Reference proteome</keyword>
<comment type="caution">
    <text evidence="1">The sequence shown here is derived from an EMBL/GenBank/DDBJ whole genome shotgun (WGS) entry which is preliminary data.</text>
</comment>
<gene>
    <name evidence="1" type="ORF">H7F49_04300</name>
</gene>
<organism evidence="1 2">
    <name type="scientific">Novosphingobium aerophilum</name>
    <dbReference type="NCBI Taxonomy" id="2839843"/>
    <lineage>
        <taxon>Bacteria</taxon>
        <taxon>Pseudomonadati</taxon>
        <taxon>Pseudomonadota</taxon>
        <taxon>Alphaproteobacteria</taxon>
        <taxon>Sphingomonadales</taxon>
        <taxon>Sphingomonadaceae</taxon>
        <taxon>Novosphingobium</taxon>
    </lineage>
</organism>
<reference evidence="1 2" key="1">
    <citation type="submission" date="2020-08" db="EMBL/GenBank/DDBJ databases">
        <title>The genome sequence of Novosphingobium flavum 4Y4.</title>
        <authorList>
            <person name="Liu Y."/>
        </authorList>
    </citation>
    <scope>NUCLEOTIDE SEQUENCE [LARGE SCALE GENOMIC DNA]</scope>
    <source>
        <strain evidence="1 2">4Y4</strain>
    </source>
</reference>
<dbReference type="Proteomes" id="UP000520156">
    <property type="component" value="Unassembled WGS sequence"/>
</dbReference>
<sequence length="105" mass="10785">MMTSTTTSPLNGNWEIALATPIGPQAMVLSVAVEGGAVSGSVVSPEGTQAIEAAQAEGNRLRFDLRVAKPMKITLSFDLETNGGSIAGKCKMGMFGSAKVDGQRA</sequence>
<dbReference type="AlphaFoldDB" id="A0A7X1KB96"/>
<evidence type="ECO:0000313" key="1">
    <source>
        <dbReference type="EMBL" id="MBC2650915.1"/>
    </source>
</evidence>
<evidence type="ECO:0000313" key="2">
    <source>
        <dbReference type="Proteomes" id="UP000520156"/>
    </source>
</evidence>
<proteinExistence type="predicted"/>
<accession>A0A7X1KB96</accession>
<protein>
    <submittedName>
        <fullName evidence="1">Uncharacterized protein</fullName>
    </submittedName>
</protein>